<protein>
    <recommendedName>
        <fullName evidence="2">DUF4328 domain-containing protein</fullName>
    </recommendedName>
</protein>
<dbReference type="STRING" id="1123024.GCA_000423625_00544"/>
<dbReference type="AlphaFoldDB" id="A0A511CYX6"/>
<feature type="transmembrane region" description="Helical" evidence="1">
    <location>
        <begin position="46"/>
        <end position="65"/>
    </location>
</feature>
<keyword evidence="1" id="KW-0812">Transmembrane</keyword>
<comment type="caution">
    <text evidence="3">The sequence shown here is derived from an EMBL/GenBank/DDBJ whole genome shotgun (WGS) entry which is preliminary data.</text>
</comment>
<sequence length="272" mass="28690">MPPRGRSGYAGPPRYQVPPLWGFPVRPWGAAEQPDPPRTVAAVRSIAHTATMVLWVLAVVAVLAAGAEAWRYGLLVASRSGALAAGAVAASDMLVVGVGWFAAVLGLVAGVLVVCWSVRAQQAAAERGGYVPSRSPRAMVLGWVVPGVNLSVPGAVLAEIEHGGLDRAADARPRPSRLLLIWWALWVAGLVLTAVVLAWSFRSGVQAMADGVVLHAVLDLVAAATAVVTALVVHRLTRLLEPPREMRREVLVAVYPPATHRSSPRHPLRSAS</sequence>
<feature type="transmembrane region" description="Helical" evidence="1">
    <location>
        <begin position="97"/>
        <end position="118"/>
    </location>
</feature>
<evidence type="ECO:0000259" key="2">
    <source>
        <dbReference type="Pfam" id="PF14219"/>
    </source>
</evidence>
<gene>
    <name evidence="3" type="ORF">PA7_02910</name>
</gene>
<name>A0A511CYX6_9PSEU</name>
<reference evidence="3 4" key="1">
    <citation type="submission" date="2019-07" db="EMBL/GenBank/DDBJ databases">
        <title>Whole genome shotgun sequence of Pseudonocardia asaccharolytica NBRC 16224.</title>
        <authorList>
            <person name="Hosoyama A."/>
            <person name="Uohara A."/>
            <person name="Ohji S."/>
            <person name="Ichikawa N."/>
        </authorList>
    </citation>
    <scope>NUCLEOTIDE SEQUENCE [LARGE SCALE GENOMIC DNA]</scope>
    <source>
        <strain evidence="3 4">NBRC 16224</strain>
    </source>
</reference>
<keyword evidence="1" id="KW-1133">Transmembrane helix</keyword>
<feature type="transmembrane region" description="Helical" evidence="1">
    <location>
        <begin position="213"/>
        <end position="237"/>
    </location>
</feature>
<evidence type="ECO:0000256" key="1">
    <source>
        <dbReference type="SAM" id="Phobius"/>
    </source>
</evidence>
<dbReference type="Pfam" id="PF14219">
    <property type="entry name" value="DUF4328"/>
    <property type="match status" value="1"/>
</dbReference>
<feature type="domain" description="DUF4328" evidence="2">
    <location>
        <begin position="80"/>
        <end position="238"/>
    </location>
</feature>
<accession>A0A511CYX6</accession>
<organism evidence="3 4">
    <name type="scientific">Pseudonocardia asaccharolytica DSM 44247 = NBRC 16224</name>
    <dbReference type="NCBI Taxonomy" id="1123024"/>
    <lineage>
        <taxon>Bacteria</taxon>
        <taxon>Bacillati</taxon>
        <taxon>Actinomycetota</taxon>
        <taxon>Actinomycetes</taxon>
        <taxon>Pseudonocardiales</taxon>
        <taxon>Pseudonocardiaceae</taxon>
        <taxon>Pseudonocardia</taxon>
    </lineage>
</organism>
<evidence type="ECO:0000313" key="4">
    <source>
        <dbReference type="Proteomes" id="UP000321328"/>
    </source>
</evidence>
<dbReference type="Proteomes" id="UP000321328">
    <property type="component" value="Unassembled WGS sequence"/>
</dbReference>
<keyword evidence="1" id="KW-0472">Membrane</keyword>
<dbReference type="InterPro" id="IPR025565">
    <property type="entry name" value="DUF4328"/>
</dbReference>
<keyword evidence="4" id="KW-1185">Reference proteome</keyword>
<proteinExistence type="predicted"/>
<feature type="transmembrane region" description="Helical" evidence="1">
    <location>
        <begin position="180"/>
        <end position="201"/>
    </location>
</feature>
<evidence type="ECO:0000313" key="3">
    <source>
        <dbReference type="EMBL" id="GEL16454.1"/>
    </source>
</evidence>
<dbReference type="EMBL" id="BJVI01000002">
    <property type="protein sequence ID" value="GEL16454.1"/>
    <property type="molecule type" value="Genomic_DNA"/>
</dbReference>